<dbReference type="KEGG" id="lrg:LRHM_1982"/>
<dbReference type="Pfam" id="PF00300">
    <property type="entry name" value="His_Phos_1"/>
    <property type="match status" value="1"/>
</dbReference>
<dbReference type="CDD" id="cd07067">
    <property type="entry name" value="HP_PGM_like"/>
    <property type="match status" value="1"/>
</dbReference>
<dbReference type="EMBL" id="AP011548">
    <property type="protein sequence ID" value="BAI42509.1"/>
    <property type="molecule type" value="Genomic_DNA"/>
</dbReference>
<dbReference type="PANTHER" id="PTHR48100">
    <property type="entry name" value="BROAD-SPECIFICITY PHOSPHATASE YOR283W-RELATED"/>
    <property type="match status" value="1"/>
</dbReference>
<dbReference type="RefSeq" id="WP_014569871.1">
    <property type="nucleotide sequence ID" value="NC_013198.1"/>
</dbReference>
<gene>
    <name evidence="1" type="ordered locus">LRHM_1982</name>
</gene>
<organism evidence="1 2">
    <name type="scientific">Lacticaseibacillus rhamnosus (strain ATCC 53103 / LMG 18243 / GG)</name>
    <name type="common">Lactobacillus rhamnosus</name>
    <dbReference type="NCBI Taxonomy" id="568703"/>
    <lineage>
        <taxon>Bacteria</taxon>
        <taxon>Bacillati</taxon>
        <taxon>Bacillota</taxon>
        <taxon>Bacilli</taxon>
        <taxon>Lactobacillales</taxon>
        <taxon>Lactobacillaceae</taxon>
        <taxon>Lacticaseibacillus</taxon>
    </lineage>
</organism>
<dbReference type="AlphaFoldDB" id="A0A7S7JH70"/>
<sequence length="212" mass="23391">MTKFYFVRHGQTETNLARRFNGGRTDTPLTPAGRAGAEAVGRYFATTGFAGIYASPMPRAQTTAELIVAQSKVSQPAIVTVRDLREVDLGDWDGQLLASVQDDPQIDNYYHHLAEFDYKRIGAESFAEALNRGRRAIAGIYQQHPDGKVLVVAHGLLGMLLMSTYLGAELDDARDEMTMPPNNSISELDTGDGEQFTRGTLWAFVPSEYQTK</sequence>
<name>A0A7S7JH70_LACRG</name>
<protein>
    <submittedName>
        <fullName evidence="1">Phosphoglycerate mutase</fullName>
    </submittedName>
</protein>
<dbReference type="Gene3D" id="3.40.50.1240">
    <property type="entry name" value="Phosphoglycerate mutase-like"/>
    <property type="match status" value="1"/>
</dbReference>
<accession>A0A7S7JH70</accession>
<dbReference type="PANTHER" id="PTHR48100:SF1">
    <property type="entry name" value="HISTIDINE PHOSPHATASE FAMILY PROTEIN-RELATED"/>
    <property type="match status" value="1"/>
</dbReference>
<dbReference type="GO" id="GO:0005737">
    <property type="term" value="C:cytoplasm"/>
    <property type="evidence" value="ECO:0007669"/>
    <property type="project" value="TreeGrafter"/>
</dbReference>
<dbReference type="GO" id="GO:0016791">
    <property type="term" value="F:phosphatase activity"/>
    <property type="evidence" value="ECO:0007669"/>
    <property type="project" value="TreeGrafter"/>
</dbReference>
<reference evidence="1 2" key="1">
    <citation type="journal article" date="2009" name="J. Bacteriol.">
        <title>Complete genome sequence of the probiotic Lactobacillus rhamnosus ATCC 53103.</title>
        <authorList>
            <person name="Morita H."/>
            <person name="Toh H."/>
            <person name="Oshima K."/>
            <person name="Murakami M."/>
            <person name="Taylor T.D."/>
            <person name="Igimi S."/>
            <person name="Hattori M."/>
        </authorList>
    </citation>
    <scope>NUCLEOTIDE SEQUENCE [LARGE SCALE GENOMIC DNA]</scope>
    <source>
        <strain evidence="2">ATCC 53103 / LMG 18243 / GG [Tokyo]</strain>
    </source>
</reference>
<evidence type="ECO:0000313" key="2">
    <source>
        <dbReference type="Proteomes" id="UP000002067"/>
    </source>
</evidence>
<dbReference type="InterPro" id="IPR050275">
    <property type="entry name" value="PGM_Phosphatase"/>
</dbReference>
<evidence type="ECO:0000313" key="1">
    <source>
        <dbReference type="EMBL" id="BAI42509.1"/>
    </source>
</evidence>
<dbReference type="SUPFAM" id="SSF53254">
    <property type="entry name" value="Phosphoglycerate mutase-like"/>
    <property type="match status" value="1"/>
</dbReference>
<dbReference type="InterPro" id="IPR029033">
    <property type="entry name" value="His_PPase_superfam"/>
</dbReference>
<proteinExistence type="predicted"/>
<dbReference type="SMART" id="SM00855">
    <property type="entry name" value="PGAM"/>
    <property type="match status" value="1"/>
</dbReference>
<dbReference type="InterPro" id="IPR013078">
    <property type="entry name" value="His_Pase_superF_clade-1"/>
</dbReference>
<dbReference type="Proteomes" id="UP000002067">
    <property type="component" value="Chromosome"/>
</dbReference>
<dbReference type="KEGG" id="lrh:LGG_02061"/>